<dbReference type="GO" id="GO:0016491">
    <property type="term" value="F:oxidoreductase activity"/>
    <property type="evidence" value="ECO:0007669"/>
    <property type="project" value="UniProtKB-KW"/>
</dbReference>
<dbReference type="KEGG" id="dde:Dde_2524"/>
<evidence type="ECO:0000256" key="1">
    <source>
        <dbReference type="ARBA" id="ARBA00007118"/>
    </source>
</evidence>
<evidence type="ECO:0000313" key="4">
    <source>
        <dbReference type="EMBL" id="ABB39321.1"/>
    </source>
</evidence>
<feature type="domain" description="Nitroreductase" evidence="3">
    <location>
        <begin position="8"/>
        <end position="186"/>
    </location>
</feature>
<sequence length="211" mass="23806">MNFTDILAKRRSVNFFDPEAEVSDAQIRRIIEKAALTPSSFNLQPWNVMLFRDSADKHTLRKLAMDQPKVSEAPVVLAILGDRNGWQEGHPVVERNFKEMVAAGGMKPEQHNWFINACKGLYGKNEETAQAFALKNAGFFAMSLMYAAADEGLDTHPMDGFDHDGVRSAFNIPDRFWIPLLLCVGHFDSSKTLLPPKWRKSYEDIVVSFGD</sequence>
<comment type="similarity">
    <text evidence="1">Belongs to the nitroreductase family.</text>
</comment>
<name>Q30YC5_OLEA2</name>
<evidence type="ECO:0000313" key="5">
    <source>
        <dbReference type="Proteomes" id="UP000002710"/>
    </source>
</evidence>
<dbReference type="eggNOG" id="COG0778">
    <property type="taxonomic scope" value="Bacteria"/>
</dbReference>
<dbReference type="PANTHER" id="PTHR43673">
    <property type="entry name" value="NAD(P)H NITROREDUCTASE YDGI-RELATED"/>
    <property type="match status" value="1"/>
</dbReference>
<dbReference type="AlphaFoldDB" id="Q30YC5"/>
<evidence type="ECO:0000256" key="2">
    <source>
        <dbReference type="ARBA" id="ARBA00023002"/>
    </source>
</evidence>
<dbReference type="Pfam" id="PF00881">
    <property type="entry name" value="Nitroreductase"/>
    <property type="match status" value="1"/>
</dbReference>
<dbReference type="RefSeq" id="WP_011368375.1">
    <property type="nucleotide sequence ID" value="NC_007519.1"/>
</dbReference>
<dbReference type="Gene3D" id="3.40.109.10">
    <property type="entry name" value="NADH Oxidase"/>
    <property type="match status" value="1"/>
</dbReference>
<dbReference type="HOGENOM" id="CLU_070764_4_2_7"/>
<dbReference type="InterPro" id="IPR000415">
    <property type="entry name" value="Nitroreductase-like"/>
</dbReference>
<dbReference type="InterPro" id="IPR029479">
    <property type="entry name" value="Nitroreductase"/>
</dbReference>
<keyword evidence="2" id="KW-0560">Oxidoreductase</keyword>
<keyword evidence="5" id="KW-1185">Reference proteome</keyword>
<dbReference type="Proteomes" id="UP000002710">
    <property type="component" value="Chromosome"/>
</dbReference>
<protein>
    <submittedName>
        <fullName evidence="4">Nitroreductase</fullName>
    </submittedName>
</protein>
<accession>Q30YC5</accession>
<evidence type="ECO:0000259" key="3">
    <source>
        <dbReference type="Pfam" id="PF00881"/>
    </source>
</evidence>
<reference evidence="4 5" key="1">
    <citation type="journal article" date="2011" name="J. Bacteriol.">
        <title>Complete genome sequence and updated annotation of Desulfovibrio alaskensis G20.</title>
        <authorList>
            <person name="Hauser L.J."/>
            <person name="Land M.L."/>
            <person name="Brown S.D."/>
            <person name="Larimer F."/>
            <person name="Keller K.L."/>
            <person name="Rapp-Giles B.J."/>
            <person name="Price M.N."/>
            <person name="Lin M."/>
            <person name="Bruce D.C."/>
            <person name="Detter J.C."/>
            <person name="Tapia R."/>
            <person name="Han C.S."/>
            <person name="Goodwin L.A."/>
            <person name="Cheng J.F."/>
            <person name="Pitluck S."/>
            <person name="Copeland A."/>
            <person name="Lucas S."/>
            <person name="Nolan M."/>
            <person name="Lapidus A.L."/>
            <person name="Palumbo A.V."/>
            <person name="Wall J.D."/>
        </authorList>
    </citation>
    <scope>NUCLEOTIDE SEQUENCE [LARGE SCALE GENOMIC DNA]</scope>
    <source>
        <strain evidence="5">ATCC BAA 1058 / DSM 17464 / G20</strain>
    </source>
</reference>
<dbReference type="CDD" id="cd02137">
    <property type="entry name" value="MhqN-like"/>
    <property type="match status" value="1"/>
</dbReference>
<dbReference type="EMBL" id="CP000112">
    <property type="protein sequence ID" value="ABB39321.1"/>
    <property type="molecule type" value="Genomic_DNA"/>
</dbReference>
<gene>
    <name evidence="4" type="ordered locus">Dde_2524</name>
</gene>
<dbReference type="STRING" id="207559.Dde_2524"/>
<proteinExistence type="inferred from homology"/>
<dbReference type="SUPFAM" id="SSF55469">
    <property type="entry name" value="FMN-dependent nitroreductase-like"/>
    <property type="match status" value="1"/>
</dbReference>
<organism evidence="4 5">
    <name type="scientific">Oleidesulfovibrio alaskensis (strain ATCC BAA-1058 / DSM 17464 / G20)</name>
    <name type="common">Desulfovibrio alaskensis</name>
    <dbReference type="NCBI Taxonomy" id="207559"/>
    <lineage>
        <taxon>Bacteria</taxon>
        <taxon>Pseudomonadati</taxon>
        <taxon>Thermodesulfobacteriota</taxon>
        <taxon>Desulfovibrionia</taxon>
        <taxon>Desulfovibrionales</taxon>
        <taxon>Desulfovibrionaceae</taxon>
        <taxon>Oleidesulfovibrio</taxon>
    </lineage>
</organism>